<comment type="caution">
    <text evidence="2">The sequence shown here is derived from an EMBL/GenBank/DDBJ whole genome shotgun (WGS) entry which is preliminary data.</text>
</comment>
<feature type="compositionally biased region" description="Basic residues" evidence="1">
    <location>
        <begin position="66"/>
        <end position="77"/>
    </location>
</feature>
<sequence>MTPDLILSFAKIYRTTQTTKTRKKTKSSEVKPRFCSSARKTDPRPTKTKEKRECSRKKGSENKTAEKRHHKPLFMQS</sequence>
<evidence type="ECO:0000313" key="2">
    <source>
        <dbReference type="EMBL" id="NBI52323.1"/>
    </source>
</evidence>
<accession>A0ABW9YGD7</accession>
<organism evidence="2 3">
    <name type="scientific">Photobacterium alginatilyticum</name>
    <dbReference type="NCBI Taxonomy" id="1775171"/>
    <lineage>
        <taxon>Bacteria</taxon>
        <taxon>Pseudomonadati</taxon>
        <taxon>Pseudomonadota</taxon>
        <taxon>Gammaproteobacteria</taxon>
        <taxon>Vibrionales</taxon>
        <taxon>Vibrionaceae</taxon>
        <taxon>Photobacterium</taxon>
    </lineage>
</organism>
<dbReference type="Proteomes" id="UP000738517">
    <property type="component" value="Unassembled WGS sequence"/>
</dbReference>
<reference evidence="2 3" key="1">
    <citation type="journal article" date="2017" name="Int. J. Syst. Evol. Microbiol.">
        <title>Photobacterium alginatilyticum sp. nov., a marine bacterium isolated from bottom seawater.</title>
        <authorList>
            <person name="Wang X."/>
            <person name="Wang Y."/>
            <person name="Yang X."/>
            <person name="Sun H."/>
            <person name="Li B."/>
            <person name="Zhang X.H."/>
        </authorList>
    </citation>
    <scope>NUCLEOTIDE SEQUENCE [LARGE SCALE GENOMIC DNA]</scope>
    <source>
        <strain evidence="2 3">P03D4</strain>
    </source>
</reference>
<evidence type="ECO:0000313" key="3">
    <source>
        <dbReference type="Proteomes" id="UP000738517"/>
    </source>
</evidence>
<feature type="compositionally biased region" description="Basic and acidic residues" evidence="1">
    <location>
        <begin position="39"/>
        <end position="65"/>
    </location>
</feature>
<dbReference type="EMBL" id="RSEJ01000005">
    <property type="protein sequence ID" value="NBI52323.1"/>
    <property type="molecule type" value="Genomic_DNA"/>
</dbReference>
<dbReference type="RefSeq" id="WP_160649630.1">
    <property type="nucleotide sequence ID" value="NZ_RSEJ01000005.1"/>
</dbReference>
<gene>
    <name evidence="2" type="ORF">EIZ48_07020</name>
</gene>
<keyword evidence="3" id="KW-1185">Reference proteome</keyword>
<name>A0ABW9YGD7_9GAMM</name>
<evidence type="ECO:0000256" key="1">
    <source>
        <dbReference type="SAM" id="MobiDB-lite"/>
    </source>
</evidence>
<feature type="region of interest" description="Disordered" evidence="1">
    <location>
        <begin position="14"/>
        <end position="77"/>
    </location>
</feature>
<proteinExistence type="predicted"/>
<protein>
    <submittedName>
        <fullName evidence="2">Uncharacterized protein</fullName>
    </submittedName>
</protein>